<sequence length="191" mass="21336">MSSRSDKKYVFGKQFSSSNLKYAQLLIETDFWRSLNLSIIFRGKMEGESNRIRVVVSPPHHLYFPNLASGSGKQSVAIREQKVNQAQNVKERSGAFSRLSTAAPEDMEAVAAQTVPVGRLGKPEELANLVTYMCSDYASWLNGAIIDFDGGQQFLNHGSSFGSHLHEMSSEDWEQIENSIRQRTGKAKSKM</sequence>
<dbReference type="EMBL" id="JARK01001352">
    <property type="protein sequence ID" value="EYC22983.1"/>
    <property type="molecule type" value="Genomic_DNA"/>
</dbReference>
<dbReference type="InterPro" id="IPR036291">
    <property type="entry name" value="NAD(P)-bd_dom_sf"/>
</dbReference>
<proteinExistence type="predicted"/>
<reference evidence="2" key="1">
    <citation type="journal article" date="2015" name="Nat. Genet.">
        <title>The genome and transcriptome of the zoonotic hookworm Ancylostoma ceylanicum identify infection-specific gene families.</title>
        <authorList>
            <person name="Schwarz E.M."/>
            <person name="Hu Y."/>
            <person name="Antoshechkin I."/>
            <person name="Miller M.M."/>
            <person name="Sternberg P.W."/>
            <person name="Aroian R.V."/>
        </authorList>
    </citation>
    <scope>NUCLEOTIDE SEQUENCE</scope>
    <source>
        <strain evidence="2">HY135</strain>
    </source>
</reference>
<dbReference type="OrthoDB" id="1888931at2759"/>
<dbReference type="SUPFAM" id="SSF51735">
    <property type="entry name" value="NAD(P)-binding Rossmann-fold domains"/>
    <property type="match status" value="1"/>
</dbReference>
<dbReference type="AlphaFoldDB" id="A0A016V8D2"/>
<gene>
    <name evidence="1" type="primary">Acey_s0016.g3055</name>
    <name evidence="1" type="ORF">Y032_0016g3055</name>
</gene>
<dbReference type="STRING" id="53326.A0A016V8D2"/>
<name>A0A016V8D2_9BILA</name>
<keyword evidence="2" id="KW-1185">Reference proteome</keyword>
<dbReference type="Pfam" id="PF13561">
    <property type="entry name" value="adh_short_C2"/>
    <property type="match status" value="1"/>
</dbReference>
<evidence type="ECO:0000313" key="1">
    <source>
        <dbReference type="EMBL" id="EYC22983.1"/>
    </source>
</evidence>
<dbReference type="Gene3D" id="3.40.50.720">
    <property type="entry name" value="NAD(P)-binding Rossmann-like Domain"/>
    <property type="match status" value="1"/>
</dbReference>
<evidence type="ECO:0000313" key="2">
    <source>
        <dbReference type="Proteomes" id="UP000024635"/>
    </source>
</evidence>
<dbReference type="InterPro" id="IPR002347">
    <property type="entry name" value="SDR_fam"/>
</dbReference>
<dbReference type="Proteomes" id="UP000024635">
    <property type="component" value="Unassembled WGS sequence"/>
</dbReference>
<accession>A0A016V8D2</accession>
<organism evidence="1 2">
    <name type="scientific">Ancylostoma ceylanicum</name>
    <dbReference type="NCBI Taxonomy" id="53326"/>
    <lineage>
        <taxon>Eukaryota</taxon>
        <taxon>Metazoa</taxon>
        <taxon>Ecdysozoa</taxon>
        <taxon>Nematoda</taxon>
        <taxon>Chromadorea</taxon>
        <taxon>Rhabditida</taxon>
        <taxon>Rhabditina</taxon>
        <taxon>Rhabditomorpha</taxon>
        <taxon>Strongyloidea</taxon>
        <taxon>Ancylostomatidae</taxon>
        <taxon>Ancylostomatinae</taxon>
        <taxon>Ancylostoma</taxon>
    </lineage>
</organism>
<protein>
    <submittedName>
        <fullName evidence="1">Uncharacterized protein</fullName>
    </submittedName>
</protein>
<comment type="caution">
    <text evidence="1">The sequence shown here is derived from an EMBL/GenBank/DDBJ whole genome shotgun (WGS) entry which is preliminary data.</text>
</comment>